<keyword evidence="4" id="KW-0812">Transmembrane</keyword>
<keyword evidence="8" id="KW-0472">Membrane</keyword>
<dbReference type="AlphaFoldDB" id="A0A376Y5Z9"/>
<sequence>MTDVLQTGQQIWVRQVGDAWWLAQVPEVNSALVSINPQNGAVMALVGGFDFNQSKFNRATQALRQVGSNIKPFSTPRRWIKV</sequence>
<feature type="domain" description="Penicillin-binding protein OB-like" evidence="10">
    <location>
        <begin position="2"/>
        <end position="28"/>
    </location>
</feature>
<dbReference type="GO" id="GO:0009252">
    <property type="term" value="P:peptidoglycan biosynthetic process"/>
    <property type="evidence" value="ECO:0007669"/>
    <property type="project" value="UniProtKB-KW"/>
</dbReference>
<comment type="function">
    <text evidence="1">Cell wall formation. Synthesis of cross-linked peptidoglycan from the lipid intermediates. The enzyme has a penicillin-insensitive transglycosylase N-terminal domain (formation of linear glycan strands) and a penicillin-sensitive transpeptidase C-terminal domain (cross-linking of the peptide subunits).</text>
</comment>
<protein>
    <submittedName>
        <fullName evidence="11">Penicillin-binding protein 1A</fullName>
    </submittedName>
</protein>
<evidence type="ECO:0000259" key="10">
    <source>
        <dbReference type="Pfam" id="PF17092"/>
    </source>
</evidence>
<name>A0A376Y5Z9_ECOLX</name>
<evidence type="ECO:0000256" key="8">
    <source>
        <dbReference type="ARBA" id="ARBA00023136"/>
    </source>
</evidence>
<evidence type="ECO:0000256" key="5">
    <source>
        <dbReference type="ARBA" id="ARBA00022960"/>
    </source>
</evidence>
<dbReference type="GO" id="GO:0008360">
    <property type="term" value="P:regulation of cell shape"/>
    <property type="evidence" value="ECO:0007669"/>
    <property type="project" value="UniProtKB-KW"/>
</dbReference>
<evidence type="ECO:0000256" key="4">
    <source>
        <dbReference type="ARBA" id="ARBA00022692"/>
    </source>
</evidence>
<dbReference type="GO" id="GO:0030288">
    <property type="term" value="C:outer membrane-bounded periplasmic space"/>
    <property type="evidence" value="ECO:0007669"/>
    <property type="project" value="TreeGrafter"/>
</dbReference>
<dbReference type="Pfam" id="PF17092">
    <property type="entry name" value="PCB_OB"/>
    <property type="match status" value="1"/>
</dbReference>
<dbReference type="GO" id="GO:0008955">
    <property type="term" value="F:peptidoglycan glycosyltransferase activity"/>
    <property type="evidence" value="ECO:0007669"/>
    <property type="project" value="TreeGrafter"/>
</dbReference>
<dbReference type="Proteomes" id="UP000254785">
    <property type="component" value="Unassembled WGS sequence"/>
</dbReference>
<organism evidence="11 12">
    <name type="scientific">Escherichia coli</name>
    <dbReference type="NCBI Taxonomy" id="562"/>
    <lineage>
        <taxon>Bacteria</taxon>
        <taxon>Pseudomonadati</taxon>
        <taxon>Pseudomonadota</taxon>
        <taxon>Gammaproteobacteria</taxon>
        <taxon>Enterobacterales</taxon>
        <taxon>Enterobacteriaceae</taxon>
        <taxon>Escherichia</taxon>
    </lineage>
</organism>
<dbReference type="EMBL" id="UGDC01000003">
    <property type="protein sequence ID" value="STJ78109.1"/>
    <property type="molecule type" value="Genomic_DNA"/>
</dbReference>
<dbReference type="Gene3D" id="3.40.710.10">
    <property type="entry name" value="DD-peptidase/beta-lactamase superfamily"/>
    <property type="match status" value="1"/>
</dbReference>
<gene>
    <name evidence="11" type="primary">mrcA_4</name>
    <name evidence="11" type="ORF">NCTC9117_00629</name>
</gene>
<keyword evidence="5" id="KW-0133">Cell shape</keyword>
<evidence type="ECO:0000256" key="6">
    <source>
        <dbReference type="ARBA" id="ARBA00022984"/>
    </source>
</evidence>
<evidence type="ECO:0000313" key="11">
    <source>
        <dbReference type="EMBL" id="STJ78109.1"/>
    </source>
</evidence>
<keyword evidence="6" id="KW-0573">Peptidoglycan synthesis</keyword>
<dbReference type="GO" id="GO:0071555">
    <property type="term" value="P:cell wall organization"/>
    <property type="evidence" value="ECO:0007669"/>
    <property type="project" value="UniProtKB-KW"/>
</dbReference>
<dbReference type="SUPFAM" id="SSF56601">
    <property type="entry name" value="beta-lactamase/transpeptidase-like"/>
    <property type="match status" value="1"/>
</dbReference>
<keyword evidence="3" id="KW-0808">Transferase</keyword>
<evidence type="ECO:0000256" key="1">
    <source>
        <dbReference type="ARBA" id="ARBA00002624"/>
    </source>
</evidence>
<dbReference type="InterPro" id="IPR050396">
    <property type="entry name" value="Glycosyltr_51/Transpeptidase"/>
</dbReference>
<evidence type="ECO:0000256" key="3">
    <source>
        <dbReference type="ARBA" id="ARBA00022679"/>
    </source>
</evidence>
<dbReference type="PANTHER" id="PTHR32282">
    <property type="entry name" value="BINDING PROTEIN TRANSPEPTIDASE, PUTATIVE-RELATED"/>
    <property type="match status" value="1"/>
</dbReference>
<dbReference type="InterPro" id="IPR012338">
    <property type="entry name" value="Beta-lactam/transpept-like"/>
</dbReference>
<keyword evidence="7" id="KW-1133">Transmembrane helix</keyword>
<reference evidence="11 12" key="1">
    <citation type="submission" date="2018-06" db="EMBL/GenBank/DDBJ databases">
        <authorList>
            <consortium name="Pathogen Informatics"/>
            <person name="Doyle S."/>
        </authorList>
    </citation>
    <scope>NUCLEOTIDE SEQUENCE [LARGE SCALE GENOMIC DNA]</scope>
    <source>
        <strain evidence="11 12">NCTC9117</strain>
    </source>
</reference>
<keyword evidence="9" id="KW-0961">Cell wall biogenesis/degradation</keyword>
<evidence type="ECO:0000313" key="12">
    <source>
        <dbReference type="Proteomes" id="UP000254785"/>
    </source>
</evidence>
<evidence type="ECO:0000256" key="9">
    <source>
        <dbReference type="ARBA" id="ARBA00023316"/>
    </source>
</evidence>
<accession>A0A376Y5Z9</accession>
<evidence type="ECO:0000256" key="2">
    <source>
        <dbReference type="ARBA" id="ARBA00022676"/>
    </source>
</evidence>
<evidence type="ECO:0000256" key="7">
    <source>
        <dbReference type="ARBA" id="ARBA00022989"/>
    </source>
</evidence>
<dbReference type="InterPro" id="IPR031376">
    <property type="entry name" value="PCB_OB"/>
</dbReference>
<proteinExistence type="predicted"/>
<keyword evidence="2" id="KW-0328">Glycosyltransferase</keyword>
<dbReference type="PANTHER" id="PTHR32282:SF27">
    <property type="entry name" value="PENICILLIN-BINDING PROTEIN 1A"/>
    <property type="match status" value="1"/>
</dbReference>